<dbReference type="PRINTS" id="PR00986">
    <property type="entry name" value="TRNASYNTHVAL"/>
</dbReference>
<evidence type="ECO:0000259" key="11">
    <source>
        <dbReference type="Pfam" id="PF00078"/>
    </source>
</evidence>
<dbReference type="GO" id="GO:0006438">
    <property type="term" value="P:valyl-tRNA aminoacylation"/>
    <property type="evidence" value="ECO:0007669"/>
    <property type="project" value="InterPro"/>
</dbReference>
<keyword evidence="3" id="KW-0547">Nucleotide-binding</keyword>
<accession>A0A2N9FZ09</accession>
<feature type="domain" description="Aminoacyl-tRNA synthetase class Ia" evidence="12">
    <location>
        <begin position="766"/>
        <end position="963"/>
    </location>
</feature>
<dbReference type="SUPFAM" id="SSF47323">
    <property type="entry name" value="Anticodon-binding domain of a subclass of class I aminoacyl-tRNA synthetases"/>
    <property type="match status" value="1"/>
</dbReference>
<dbReference type="FunFam" id="1.10.730.10:FF:000014">
    <property type="entry name" value="Valine--tRNA ligase"/>
    <property type="match status" value="1"/>
</dbReference>
<dbReference type="GO" id="GO:0005829">
    <property type="term" value="C:cytosol"/>
    <property type="evidence" value="ECO:0007669"/>
    <property type="project" value="TreeGrafter"/>
</dbReference>
<evidence type="ECO:0000259" key="13">
    <source>
        <dbReference type="Pfam" id="PF08264"/>
    </source>
</evidence>
<dbReference type="Gene3D" id="1.10.730.10">
    <property type="entry name" value="Isoleucyl-tRNA Synthetase, Domain 1"/>
    <property type="match status" value="1"/>
</dbReference>
<feature type="region of interest" description="Disordered" evidence="10">
    <location>
        <begin position="716"/>
        <end position="735"/>
    </location>
</feature>
<evidence type="ECO:0000256" key="7">
    <source>
        <dbReference type="ARBA" id="ARBA00023146"/>
    </source>
</evidence>
<dbReference type="Pfam" id="PF13603">
    <property type="entry name" value="tRNA-synt_1_2"/>
    <property type="match status" value="1"/>
</dbReference>
<dbReference type="InterPro" id="IPR014729">
    <property type="entry name" value="Rossmann-like_a/b/a_fold"/>
</dbReference>
<organism evidence="15">
    <name type="scientific">Fagus sylvatica</name>
    <name type="common">Beechnut</name>
    <dbReference type="NCBI Taxonomy" id="28930"/>
    <lineage>
        <taxon>Eukaryota</taxon>
        <taxon>Viridiplantae</taxon>
        <taxon>Streptophyta</taxon>
        <taxon>Embryophyta</taxon>
        <taxon>Tracheophyta</taxon>
        <taxon>Spermatophyta</taxon>
        <taxon>Magnoliopsida</taxon>
        <taxon>eudicotyledons</taxon>
        <taxon>Gunneridae</taxon>
        <taxon>Pentapetalae</taxon>
        <taxon>rosids</taxon>
        <taxon>fabids</taxon>
        <taxon>Fagales</taxon>
        <taxon>Fagaceae</taxon>
        <taxon>Fagus</taxon>
    </lineage>
</organism>
<evidence type="ECO:0000256" key="9">
    <source>
        <dbReference type="ARBA" id="ARBA00047552"/>
    </source>
</evidence>
<dbReference type="InterPro" id="IPR033705">
    <property type="entry name" value="Anticodon_Ia_Val"/>
</dbReference>
<keyword evidence="2" id="KW-0436">Ligase</keyword>
<dbReference type="SUPFAM" id="SSF56672">
    <property type="entry name" value="DNA/RNA polymerases"/>
    <property type="match status" value="1"/>
</dbReference>
<keyword evidence="6" id="KW-0175">Coiled coil</keyword>
<dbReference type="GO" id="GO:0004832">
    <property type="term" value="F:valine-tRNA ligase activity"/>
    <property type="evidence" value="ECO:0007669"/>
    <property type="project" value="UniProtKB-EC"/>
</dbReference>
<comment type="catalytic activity">
    <reaction evidence="9">
        <text>tRNA(Val) + L-valine + ATP = L-valyl-tRNA(Val) + AMP + diphosphate</text>
        <dbReference type="Rhea" id="RHEA:10704"/>
        <dbReference type="Rhea" id="RHEA-COMP:9672"/>
        <dbReference type="Rhea" id="RHEA-COMP:9708"/>
        <dbReference type="ChEBI" id="CHEBI:30616"/>
        <dbReference type="ChEBI" id="CHEBI:33019"/>
        <dbReference type="ChEBI" id="CHEBI:57762"/>
        <dbReference type="ChEBI" id="CHEBI:78442"/>
        <dbReference type="ChEBI" id="CHEBI:78537"/>
        <dbReference type="ChEBI" id="CHEBI:456215"/>
        <dbReference type="EC" id="6.1.1.9"/>
    </reaction>
</comment>
<evidence type="ECO:0000256" key="6">
    <source>
        <dbReference type="ARBA" id="ARBA00023054"/>
    </source>
</evidence>
<protein>
    <recommendedName>
        <fullName evidence="1">valine--tRNA ligase</fullName>
        <ecNumber evidence="1">6.1.1.9</ecNumber>
    </recommendedName>
    <alternativeName>
        <fullName evidence="8">Valyl-tRNA synthetase</fullName>
    </alternativeName>
</protein>
<dbReference type="InterPro" id="IPR013155">
    <property type="entry name" value="M/V/L/I-tRNA-synth_anticd-bd"/>
</dbReference>
<dbReference type="InterPro" id="IPR002300">
    <property type="entry name" value="aa-tRNA-synth_Ia"/>
</dbReference>
<dbReference type="InterPro" id="IPR002303">
    <property type="entry name" value="Valyl-tRNA_ligase"/>
</dbReference>
<dbReference type="CDD" id="cd07962">
    <property type="entry name" value="Anticodon_Ia_Val"/>
    <property type="match status" value="1"/>
</dbReference>
<sequence>MLRTKHPVIRADFKQPTSSANPPQLIRFHPFHLLLVQKGHEISIFSQLPILERPMQSNLPHHIFIAPRQIFRNICLLMKSNLINEGENISKQSHSTPIVHPKPNGITGTHNILNMPRETRPTRLNVLPQTNPMPTTPLLRMPPIPITAVLTSNDLPPISVPLSRKPPKPFNQQGLIKRNKLPQTQTPLLDWSTYSMPIQKVIFELVPKTTPKKEVLGSLLSPFQNAFIQGRQIQDSVLIANESLDSRLKSGVPGLICKLDLEKAYDHVNWNFLIYVMERCGFGAKWRNWIRLCISSVRFSVLINGTPCGFFPSSRGLRQGDSLSPLLFVLVMEALSRLMDRAVEREYIEVSGLRINLGKSEIVPVGPVLDVEDLAHVLGGRTASLPMKYLGLPLGARYKSKEIWNPILEKMERRLAGWKRSYLSKGEILELMMEPLRKLSTFSGPMMSDYLTIATTRPETLFGDVAIAVHPKDDRYAKYLGMMAIVPMTYGRHVPIISDRHVDKDFGTGVLKISPGHDHNDYLLARKLGLPILNIMNKDGTLNKVAGLFCGLDRFEARKKLWADLEETGLAVKKEAHTLRVPRSQRGGEIIEPLVSKQWFVSMEPLAEKALRVVEERELTIIPERFEKLSLWCNFQLLELLPCRLIMVLKGELVACLGAWVRRGATTVLHPRAFMSYGNSYAQDYNAPDMENLWNGEQMEPKCEMVETKNKGRDGHRETRWCTRSRDQSRDEPEMVTDDLEMIRDEPRSSEMTTDNDWWFETGQERHLIYNHWLSNIKDWCISRQLWWGHRIPVWYIVGKDSEEEYIVARSADEALEKAREKYGKDVEIYQDPDVLDTWFSSALWPFSTLGWPDVSAEDFRRFYPTTMLETGNARCETWSCCLRHDILFFWVARMVMMGIEFTGTIPFTYVYLHGLIRDSQGRKMSKTLGNVIDPIDTIKEFGTDALRFTLALGTPGQDLNLSTERLTANKAFTNKLWNAGKFLLQNLPNQNDVSAWENILAYKFDKGECLSGLPLPERWVVSKLHLLIDSTTASYDKFFFGDVGRETYDFFWGDFADWYIEASKARLYNSGGHSVASVAQAVLLYVFENILKLLHPFMPFVTEELWQDEEPTTHKLLQWMASQQDTHGKSDSNADMEWGGSGWEFGSELAVVELVVAGDEELEPLCVTLLAMEVPAVAEDEGITGGLGLFLAPPVFRSPRIVDTHWWFSQSGSLGVPHVGSLRSLNGSSRMSFSGFSDLTSLLGLSWISRSLLVSASQFGNFGYYLVTIWELWVLIQRPARALWSPSNQNSTTGYYTFIGGNLVTCRSKQNIVPWLIPPVS</sequence>
<dbReference type="GO" id="GO:0005524">
    <property type="term" value="F:ATP binding"/>
    <property type="evidence" value="ECO:0007669"/>
    <property type="project" value="UniProtKB-KW"/>
</dbReference>
<dbReference type="Pfam" id="PF08264">
    <property type="entry name" value="Anticodon_1"/>
    <property type="match status" value="1"/>
</dbReference>
<evidence type="ECO:0000256" key="5">
    <source>
        <dbReference type="ARBA" id="ARBA00022917"/>
    </source>
</evidence>
<evidence type="ECO:0000256" key="1">
    <source>
        <dbReference type="ARBA" id="ARBA00013169"/>
    </source>
</evidence>
<dbReference type="InterPro" id="IPR025709">
    <property type="entry name" value="Leu_tRNA-synth_edit"/>
</dbReference>
<gene>
    <name evidence="15" type="ORF">FSB_LOCUS23718</name>
</gene>
<dbReference type="InterPro" id="IPR000477">
    <property type="entry name" value="RT_dom"/>
</dbReference>
<dbReference type="SUPFAM" id="SSF50677">
    <property type="entry name" value="ValRS/IleRS/LeuRS editing domain"/>
    <property type="match status" value="1"/>
</dbReference>
<keyword evidence="5" id="KW-0648">Protein biosynthesis</keyword>
<dbReference type="EC" id="6.1.1.9" evidence="1"/>
<evidence type="ECO:0000259" key="12">
    <source>
        <dbReference type="Pfam" id="PF00133"/>
    </source>
</evidence>
<feature type="domain" description="Methionyl/Valyl/Leucyl/Isoleucyl-tRNA synthetase anticodon-binding" evidence="13">
    <location>
        <begin position="1018"/>
        <end position="1121"/>
    </location>
</feature>
<evidence type="ECO:0000256" key="3">
    <source>
        <dbReference type="ARBA" id="ARBA00022741"/>
    </source>
</evidence>
<dbReference type="PANTHER" id="PTHR11946">
    <property type="entry name" value="VALYL-TRNA SYNTHETASES"/>
    <property type="match status" value="1"/>
</dbReference>
<reference evidence="15" key="1">
    <citation type="submission" date="2018-02" db="EMBL/GenBank/DDBJ databases">
        <authorList>
            <person name="Cohen D.B."/>
            <person name="Kent A.D."/>
        </authorList>
    </citation>
    <scope>NUCLEOTIDE SEQUENCE</scope>
</reference>
<evidence type="ECO:0000256" key="2">
    <source>
        <dbReference type="ARBA" id="ARBA00022598"/>
    </source>
</evidence>
<name>A0A2N9FZ09_FAGSY</name>
<dbReference type="InterPro" id="IPR009008">
    <property type="entry name" value="Val/Leu/Ile-tRNA-synth_edit"/>
</dbReference>
<dbReference type="Pfam" id="PF00133">
    <property type="entry name" value="tRNA-synt_1"/>
    <property type="match status" value="1"/>
</dbReference>
<dbReference type="InterPro" id="IPR009080">
    <property type="entry name" value="tRNAsynth_Ia_anticodon-bd"/>
</dbReference>
<dbReference type="PANTHER" id="PTHR11946:SF93">
    <property type="entry name" value="VALINE--TRNA LIGASE, CHLOROPLASTIC_MITOCHONDRIAL 2"/>
    <property type="match status" value="1"/>
</dbReference>
<dbReference type="EMBL" id="OIVN01001609">
    <property type="protein sequence ID" value="SPC95836.1"/>
    <property type="molecule type" value="Genomic_DNA"/>
</dbReference>
<evidence type="ECO:0000256" key="8">
    <source>
        <dbReference type="ARBA" id="ARBA00029936"/>
    </source>
</evidence>
<proteinExistence type="predicted"/>
<dbReference type="GO" id="GO:0002161">
    <property type="term" value="F:aminoacyl-tRNA deacylase activity"/>
    <property type="evidence" value="ECO:0007669"/>
    <property type="project" value="InterPro"/>
</dbReference>
<keyword evidence="7" id="KW-0030">Aminoacyl-tRNA synthetase</keyword>
<evidence type="ECO:0000256" key="10">
    <source>
        <dbReference type="SAM" id="MobiDB-lite"/>
    </source>
</evidence>
<dbReference type="CDD" id="cd01650">
    <property type="entry name" value="RT_nLTR_like"/>
    <property type="match status" value="1"/>
</dbReference>
<feature type="compositionally biased region" description="Basic and acidic residues" evidence="10">
    <location>
        <begin position="716"/>
        <end position="733"/>
    </location>
</feature>
<evidence type="ECO:0000313" key="15">
    <source>
        <dbReference type="EMBL" id="SPC95836.1"/>
    </source>
</evidence>
<dbReference type="SUPFAM" id="SSF52374">
    <property type="entry name" value="Nucleotidylyl transferase"/>
    <property type="match status" value="1"/>
</dbReference>
<dbReference type="Gene3D" id="3.90.740.10">
    <property type="entry name" value="Valyl/Leucyl/Isoleucyl-tRNA synthetase, editing domain"/>
    <property type="match status" value="1"/>
</dbReference>
<dbReference type="Gene3D" id="3.40.50.620">
    <property type="entry name" value="HUPs"/>
    <property type="match status" value="1"/>
</dbReference>
<evidence type="ECO:0000256" key="4">
    <source>
        <dbReference type="ARBA" id="ARBA00022840"/>
    </source>
</evidence>
<feature type="domain" description="Leucyl-tRNA synthetase editing" evidence="14">
    <location>
        <begin position="480"/>
        <end position="540"/>
    </location>
</feature>
<dbReference type="Pfam" id="PF00078">
    <property type="entry name" value="RVT_1"/>
    <property type="match status" value="1"/>
</dbReference>
<feature type="domain" description="Reverse transcriptase" evidence="11">
    <location>
        <begin position="212"/>
        <end position="342"/>
    </location>
</feature>
<dbReference type="InterPro" id="IPR043502">
    <property type="entry name" value="DNA/RNA_pol_sf"/>
</dbReference>
<keyword evidence="4" id="KW-0067">ATP-binding</keyword>
<evidence type="ECO:0000259" key="14">
    <source>
        <dbReference type="Pfam" id="PF13603"/>
    </source>
</evidence>